<protein>
    <submittedName>
        <fullName evidence="1">Uncharacterized protein</fullName>
    </submittedName>
</protein>
<accession>A0A0C3API0</accession>
<dbReference type="HOGENOM" id="CLU_3107891_0_0_1"/>
<dbReference type="EMBL" id="KN824392">
    <property type="protein sequence ID" value="KIM21121.1"/>
    <property type="molecule type" value="Genomic_DNA"/>
</dbReference>
<dbReference type="AlphaFoldDB" id="A0A0C3API0"/>
<reference evidence="2" key="2">
    <citation type="submission" date="2015-01" db="EMBL/GenBank/DDBJ databases">
        <title>Evolutionary Origins and Diversification of the Mycorrhizal Mutualists.</title>
        <authorList>
            <consortium name="DOE Joint Genome Institute"/>
            <consortium name="Mycorrhizal Genomics Consortium"/>
            <person name="Kohler A."/>
            <person name="Kuo A."/>
            <person name="Nagy L.G."/>
            <person name="Floudas D."/>
            <person name="Copeland A."/>
            <person name="Barry K.W."/>
            <person name="Cichocki N."/>
            <person name="Veneault-Fourrey C."/>
            <person name="LaButti K."/>
            <person name="Lindquist E.A."/>
            <person name="Lipzen A."/>
            <person name="Lundell T."/>
            <person name="Morin E."/>
            <person name="Murat C."/>
            <person name="Riley R."/>
            <person name="Ohm R."/>
            <person name="Sun H."/>
            <person name="Tunlid A."/>
            <person name="Henrissat B."/>
            <person name="Grigoriev I.V."/>
            <person name="Hibbett D.S."/>
            <person name="Martin F."/>
        </authorList>
    </citation>
    <scope>NUCLEOTIDE SEQUENCE [LARGE SCALE GENOMIC DNA]</scope>
    <source>
        <strain evidence="2">MAFF 305830</strain>
    </source>
</reference>
<organism evidence="1 2">
    <name type="scientific">Serendipita vermifera MAFF 305830</name>
    <dbReference type="NCBI Taxonomy" id="933852"/>
    <lineage>
        <taxon>Eukaryota</taxon>
        <taxon>Fungi</taxon>
        <taxon>Dikarya</taxon>
        <taxon>Basidiomycota</taxon>
        <taxon>Agaricomycotina</taxon>
        <taxon>Agaricomycetes</taxon>
        <taxon>Sebacinales</taxon>
        <taxon>Serendipitaceae</taxon>
        <taxon>Serendipita</taxon>
    </lineage>
</organism>
<gene>
    <name evidence="1" type="ORF">M408DRAFT_333637</name>
</gene>
<proteinExistence type="predicted"/>
<evidence type="ECO:0000313" key="1">
    <source>
        <dbReference type="EMBL" id="KIM21121.1"/>
    </source>
</evidence>
<keyword evidence="2" id="KW-1185">Reference proteome</keyword>
<dbReference type="Proteomes" id="UP000054097">
    <property type="component" value="Unassembled WGS sequence"/>
</dbReference>
<name>A0A0C3API0_SERVB</name>
<evidence type="ECO:0000313" key="2">
    <source>
        <dbReference type="Proteomes" id="UP000054097"/>
    </source>
</evidence>
<reference evidence="1 2" key="1">
    <citation type="submission" date="2014-04" db="EMBL/GenBank/DDBJ databases">
        <authorList>
            <consortium name="DOE Joint Genome Institute"/>
            <person name="Kuo A."/>
            <person name="Zuccaro A."/>
            <person name="Kohler A."/>
            <person name="Nagy L.G."/>
            <person name="Floudas D."/>
            <person name="Copeland A."/>
            <person name="Barry K.W."/>
            <person name="Cichocki N."/>
            <person name="Veneault-Fourrey C."/>
            <person name="LaButti K."/>
            <person name="Lindquist E.A."/>
            <person name="Lipzen A."/>
            <person name="Lundell T."/>
            <person name="Morin E."/>
            <person name="Murat C."/>
            <person name="Sun H."/>
            <person name="Tunlid A."/>
            <person name="Henrissat B."/>
            <person name="Grigoriev I.V."/>
            <person name="Hibbett D.S."/>
            <person name="Martin F."/>
            <person name="Nordberg H.P."/>
            <person name="Cantor M.N."/>
            <person name="Hua S.X."/>
        </authorList>
    </citation>
    <scope>NUCLEOTIDE SEQUENCE [LARGE SCALE GENOMIC DNA]</scope>
    <source>
        <strain evidence="1 2">MAFF 305830</strain>
    </source>
</reference>
<sequence>MNPSSIDTFHSVQLPWNSFSAAEVAYLRPNTPGELHIRTERRNCEQKQKTF</sequence>